<evidence type="ECO:0000313" key="2">
    <source>
        <dbReference type="EMBL" id="GBN50247.1"/>
    </source>
</evidence>
<proteinExistence type="predicted"/>
<organism evidence="2 3">
    <name type="scientific">Araneus ventricosus</name>
    <name type="common">Orbweaver spider</name>
    <name type="synonym">Epeira ventricosa</name>
    <dbReference type="NCBI Taxonomy" id="182803"/>
    <lineage>
        <taxon>Eukaryota</taxon>
        <taxon>Metazoa</taxon>
        <taxon>Ecdysozoa</taxon>
        <taxon>Arthropoda</taxon>
        <taxon>Chelicerata</taxon>
        <taxon>Arachnida</taxon>
        <taxon>Araneae</taxon>
        <taxon>Araneomorphae</taxon>
        <taxon>Entelegynae</taxon>
        <taxon>Araneoidea</taxon>
        <taxon>Araneidae</taxon>
        <taxon>Araneus</taxon>
    </lineage>
</organism>
<feature type="region of interest" description="Disordered" evidence="1">
    <location>
        <begin position="143"/>
        <end position="165"/>
    </location>
</feature>
<accession>A0A4Y2PJ79</accession>
<evidence type="ECO:0000256" key="1">
    <source>
        <dbReference type="SAM" id="MobiDB-lite"/>
    </source>
</evidence>
<reference evidence="2 3" key="1">
    <citation type="journal article" date="2019" name="Sci. Rep.">
        <title>Orb-weaving spider Araneus ventricosus genome elucidates the spidroin gene catalogue.</title>
        <authorList>
            <person name="Kono N."/>
            <person name="Nakamura H."/>
            <person name="Ohtoshi R."/>
            <person name="Moran D.A.P."/>
            <person name="Shinohara A."/>
            <person name="Yoshida Y."/>
            <person name="Fujiwara M."/>
            <person name="Mori M."/>
            <person name="Tomita M."/>
            <person name="Arakawa K."/>
        </authorList>
    </citation>
    <scope>NUCLEOTIDE SEQUENCE [LARGE SCALE GENOMIC DNA]</scope>
</reference>
<dbReference type="AlphaFoldDB" id="A0A4Y2PJ79"/>
<protein>
    <submittedName>
        <fullName evidence="2">Uncharacterized protein</fullName>
    </submittedName>
</protein>
<name>A0A4Y2PJ79_ARAVE</name>
<keyword evidence="3" id="KW-1185">Reference proteome</keyword>
<gene>
    <name evidence="2" type="ORF">AVEN_16872_1</name>
</gene>
<sequence length="165" mass="18700">MTNPVEHVLRVEDLYASHVILLEHLFANPMRPLCIFLFYDENLFLHASSLVCQTYDSEMKLQKRKKKAPLIAISHKNRTLSAQRDAIPSVFPGASETNKNSKWVLLLDFGQKRHPVPIKDQRSMALVPIALGFVRWLQHSGETSVNDPKVKGGGQRTQSSSYGQF</sequence>
<evidence type="ECO:0000313" key="3">
    <source>
        <dbReference type="Proteomes" id="UP000499080"/>
    </source>
</evidence>
<dbReference type="EMBL" id="BGPR01132959">
    <property type="protein sequence ID" value="GBN50247.1"/>
    <property type="molecule type" value="Genomic_DNA"/>
</dbReference>
<feature type="compositionally biased region" description="Polar residues" evidence="1">
    <location>
        <begin position="156"/>
        <end position="165"/>
    </location>
</feature>
<comment type="caution">
    <text evidence="2">The sequence shown here is derived from an EMBL/GenBank/DDBJ whole genome shotgun (WGS) entry which is preliminary data.</text>
</comment>
<dbReference type="Proteomes" id="UP000499080">
    <property type="component" value="Unassembled WGS sequence"/>
</dbReference>